<keyword evidence="4" id="KW-1185">Reference proteome</keyword>
<evidence type="ECO:0000256" key="1">
    <source>
        <dbReference type="SAM" id="MobiDB-lite"/>
    </source>
</evidence>
<keyword evidence="2" id="KW-0732">Signal</keyword>
<gene>
    <name evidence="3" type="ORF">OK344_08835</name>
</gene>
<feature type="chain" id="PRO_5047215628" description="Lipoprotein" evidence="2">
    <location>
        <begin position="22"/>
        <end position="184"/>
    </location>
</feature>
<dbReference type="RefSeq" id="WP_265144451.1">
    <property type="nucleotide sequence ID" value="NZ_JAPCHZ010000004.1"/>
</dbReference>
<evidence type="ECO:0008006" key="5">
    <source>
        <dbReference type="Google" id="ProtNLM"/>
    </source>
</evidence>
<protein>
    <recommendedName>
        <fullName evidence="5">Lipoprotein</fullName>
    </recommendedName>
</protein>
<comment type="caution">
    <text evidence="3">The sequence shown here is derived from an EMBL/GenBank/DDBJ whole genome shotgun (WGS) entry which is preliminary data.</text>
</comment>
<evidence type="ECO:0000313" key="3">
    <source>
        <dbReference type="EMBL" id="MCW4452313.1"/>
    </source>
</evidence>
<accession>A0ABT3JNH7</accession>
<evidence type="ECO:0000256" key="2">
    <source>
        <dbReference type="SAM" id="SignalP"/>
    </source>
</evidence>
<dbReference type="EMBL" id="JAPCHZ010000004">
    <property type="protein sequence ID" value="MCW4452313.1"/>
    <property type="molecule type" value="Genomic_DNA"/>
</dbReference>
<feature type="region of interest" description="Disordered" evidence="1">
    <location>
        <begin position="150"/>
        <end position="184"/>
    </location>
</feature>
<reference evidence="3 4" key="1">
    <citation type="submission" date="2022-10" db="EMBL/GenBank/DDBJ databases">
        <title>Kaistella sp. BT-6-1-3.</title>
        <authorList>
            <person name="Ai J."/>
            <person name="Deng Z."/>
        </authorList>
    </citation>
    <scope>NUCLEOTIDE SEQUENCE [LARGE SCALE GENOMIC DNA]</scope>
    <source>
        <strain evidence="3 4">BT6-1-3</strain>
    </source>
</reference>
<dbReference type="PROSITE" id="PS51257">
    <property type="entry name" value="PROKAR_LIPOPROTEIN"/>
    <property type="match status" value="1"/>
</dbReference>
<feature type="signal peptide" evidence="2">
    <location>
        <begin position="1"/>
        <end position="21"/>
    </location>
</feature>
<organism evidence="3 4">
    <name type="scientific">Kaistella yananensis</name>
    <dbReference type="NCBI Taxonomy" id="2989820"/>
    <lineage>
        <taxon>Bacteria</taxon>
        <taxon>Pseudomonadati</taxon>
        <taxon>Bacteroidota</taxon>
        <taxon>Flavobacteriia</taxon>
        <taxon>Flavobacteriales</taxon>
        <taxon>Weeksellaceae</taxon>
        <taxon>Chryseobacterium group</taxon>
        <taxon>Kaistella</taxon>
    </lineage>
</organism>
<proteinExistence type="predicted"/>
<name>A0ABT3JNH7_9FLAO</name>
<evidence type="ECO:0000313" key="4">
    <source>
        <dbReference type="Proteomes" id="UP001209107"/>
    </source>
</evidence>
<dbReference type="Proteomes" id="UP001209107">
    <property type="component" value="Unassembled WGS sequence"/>
</dbReference>
<sequence length="184" mass="20774">MKIKIYTFGGLLCVLSTIVLAGCNQASKQENSGEGKLEVTQTEVTGSYQKKMIDKDLMLKLDSTYSVNNYRYINEKRSKNNPDSREFWYTLEDLEGYIAFAKKEAESKNQKVTGIKIKMGQYPEKGDFDSRLDSKLYGYQTVYLIPTVISDDKEESSTKQSSSMKGEEIEGVPGMDFSSANPPY</sequence>